<dbReference type="PANTHER" id="PTHR35347:SF1">
    <property type="entry name" value="COILED-COIL DOMAIN-CONTAINING PROTEIN 175"/>
    <property type="match status" value="1"/>
</dbReference>
<proteinExistence type="predicted"/>
<dbReference type="Proteomes" id="UP001732720">
    <property type="component" value="Chromosome 3"/>
</dbReference>
<organism evidence="2">
    <name type="scientific">Castor canadensis</name>
    <name type="common">American beaver</name>
    <dbReference type="NCBI Taxonomy" id="51338"/>
    <lineage>
        <taxon>Eukaryota</taxon>
        <taxon>Metazoa</taxon>
        <taxon>Chordata</taxon>
        <taxon>Craniata</taxon>
        <taxon>Vertebrata</taxon>
        <taxon>Euteleostomi</taxon>
        <taxon>Mammalia</taxon>
        <taxon>Eutheria</taxon>
        <taxon>Euarchontoglires</taxon>
        <taxon>Glires</taxon>
        <taxon>Rodentia</taxon>
        <taxon>Castorimorpha</taxon>
        <taxon>Castoridae</taxon>
        <taxon>Castor</taxon>
    </lineage>
</organism>
<name>A0A8B7VSE6_CASCN</name>
<accession>A0A8B7VSE6</accession>
<keyword evidence="1" id="KW-1185">Reference proteome</keyword>
<dbReference type="RefSeq" id="XP_020034528.2">
    <property type="nucleotide sequence ID" value="XM_020178939.2"/>
</dbReference>
<gene>
    <name evidence="2" type="primary">Ccdc175</name>
</gene>
<protein>
    <submittedName>
        <fullName evidence="2">Coiled-coil domain-containing protein 175 isoform X1</fullName>
    </submittedName>
</protein>
<dbReference type="GeneID" id="109696070"/>
<dbReference type="PANTHER" id="PTHR35347">
    <property type="entry name" value="COILED-COIL DOMAIN-CONTAINING PROTEIN 175"/>
    <property type="match status" value="1"/>
</dbReference>
<dbReference type="InterPro" id="IPR038834">
    <property type="entry name" value="CCDC175"/>
</dbReference>
<reference evidence="2" key="1">
    <citation type="submission" date="2025-08" db="UniProtKB">
        <authorList>
            <consortium name="RefSeq"/>
        </authorList>
    </citation>
    <scope>IDENTIFICATION</scope>
</reference>
<sequence length="805" mass="95313">MALRPWSPSVRPASVSTSLSLELCTFPNTLGSSVAAAALEQLLVVEQSLQSDYFKCNEEARIFLKDIAVAVKKLEEMRKNTIDLLEIESMEMSRLYFLLETVPPGINVEVEECVRSARKLNRMEIKQMQRKISKLDNEVKLLKKALIDLDNINEVLHEKQEELAKQHAKSVLLLNRIMEEKASATICINEVYTLINLKKQEIELLKKSTREAQELMEKHREELLMRKQQLTAQINELKSISELKKKETYTKKKELDRLRNKLSKMKQTVTSSTVVLSDHNLEMSQLLKSIKEWEEEVENMKKVCETLKNKMNFFASHKEKLDDVSHTEKNEFLLKIKEMAENLFKLQFENKELREKLNTIIRQYKIVLNEEENVFMQQQKISTENQKQIEYITQKENLLSQRKVDIKNMEEGLITLQELHRGTLEVYRKQIKILSDNLERESQRCAITQWKIACAKKKHARWKAQIKTEIKELINKIENAEQKRIELFQETTLREKEINEFVAQIEKIAVELKEEKEKFVVKEKKLIRELTKYEDLIIQEIKISQEKEEELVDSLPQLQVAEEKHSEISRRLKEFNIILKTQKQEEQLLSNNISVFTRDITRYLDNTETVKEELKQLRDTESKKTKIYFEVLKNLEYEIYKDDQKVSFFILENKRLKEYLSKLKAKVETYKKGKEVILQHSGDLSWQLLIQHARYTDLWGEFQATIQDLACNGDEVLKEIRDLVSKLRERDENIESISTWLQGNLEELRFLMNQESPTDLLQKQQLTTLEKKKQRHTKCVYFSEIKCTRKKVPKKEQNNSRIRLL</sequence>
<dbReference type="CTD" id="729665"/>
<evidence type="ECO:0000313" key="1">
    <source>
        <dbReference type="Proteomes" id="UP001732720"/>
    </source>
</evidence>
<dbReference type="KEGG" id="ccan:109696070"/>
<dbReference type="OrthoDB" id="10031759at2759"/>
<evidence type="ECO:0000313" key="2">
    <source>
        <dbReference type="RefSeq" id="XP_020034528.2"/>
    </source>
</evidence>